<dbReference type="AlphaFoldDB" id="A0A6J1NQ73"/>
<evidence type="ECO:0000313" key="1">
    <source>
        <dbReference type="Proteomes" id="UP001652582"/>
    </source>
</evidence>
<name>A0A6J1NQ73_BICAN</name>
<dbReference type="Proteomes" id="UP001652582">
    <property type="component" value="Chromosome 27"/>
</dbReference>
<dbReference type="KEGG" id="bany:112053707"/>
<evidence type="ECO:0000313" key="2">
    <source>
        <dbReference type="RefSeq" id="XP_023948984.2"/>
    </source>
</evidence>
<dbReference type="GeneID" id="112053707"/>
<reference evidence="2" key="1">
    <citation type="submission" date="2025-08" db="UniProtKB">
        <authorList>
            <consortium name="RefSeq"/>
        </authorList>
    </citation>
    <scope>IDENTIFICATION</scope>
</reference>
<organism evidence="1 2">
    <name type="scientific">Bicyclus anynana</name>
    <name type="common">Squinting bush brown butterfly</name>
    <dbReference type="NCBI Taxonomy" id="110368"/>
    <lineage>
        <taxon>Eukaryota</taxon>
        <taxon>Metazoa</taxon>
        <taxon>Ecdysozoa</taxon>
        <taxon>Arthropoda</taxon>
        <taxon>Hexapoda</taxon>
        <taxon>Insecta</taxon>
        <taxon>Pterygota</taxon>
        <taxon>Neoptera</taxon>
        <taxon>Endopterygota</taxon>
        <taxon>Lepidoptera</taxon>
        <taxon>Glossata</taxon>
        <taxon>Ditrysia</taxon>
        <taxon>Papilionoidea</taxon>
        <taxon>Nymphalidae</taxon>
        <taxon>Satyrinae</taxon>
        <taxon>Satyrini</taxon>
        <taxon>Mycalesina</taxon>
        <taxon>Bicyclus</taxon>
    </lineage>
</organism>
<dbReference type="OrthoDB" id="6133291at2759"/>
<dbReference type="RefSeq" id="XP_023948984.2">
    <property type="nucleotide sequence ID" value="XM_024093216.2"/>
</dbReference>
<sequence length="222" mass="26877">MLEDPSKISQLNIKDFDHIKRITSQVRRTFNVEFERFARSVSLPPRKPLTHCTWFKSRTGPTYGIRENWTRCDILRWMKIISPEPVKMDHWDRVWYQQPDFPKVKFARLPQPYTEPIPRYTPVEQPECLEIRVKRKFRLLKNIPNKEQYIWMNKPPKLDMRDIEEEKEKKKKIEKRPLTVPRDTRLTPKRVSLTGLTGKEFLLARRKMATPKFFPTIKIHKH</sequence>
<protein>
    <submittedName>
        <fullName evidence="2">Uncharacterized protein LOC112053707</fullName>
    </submittedName>
</protein>
<gene>
    <name evidence="2" type="primary">LOC112053707</name>
</gene>
<keyword evidence="1" id="KW-1185">Reference proteome</keyword>
<accession>A0A6J1NQ73</accession>
<proteinExistence type="predicted"/>